<dbReference type="AlphaFoldDB" id="A0A8T0S080"/>
<reference evidence="2" key="1">
    <citation type="submission" date="2020-05" db="EMBL/GenBank/DDBJ databases">
        <title>WGS assembly of Panicum virgatum.</title>
        <authorList>
            <person name="Lovell J.T."/>
            <person name="Jenkins J."/>
            <person name="Shu S."/>
            <person name="Juenger T.E."/>
            <person name="Schmutz J."/>
        </authorList>
    </citation>
    <scope>NUCLEOTIDE SEQUENCE</scope>
    <source>
        <strain evidence="2">AP13</strain>
    </source>
</reference>
<comment type="caution">
    <text evidence="2">The sequence shown here is derived from an EMBL/GenBank/DDBJ whole genome shotgun (WGS) entry which is preliminary data.</text>
</comment>
<evidence type="ECO:0000313" key="2">
    <source>
        <dbReference type="EMBL" id="KAG2591270.1"/>
    </source>
</evidence>
<proteinExistence type="predicted"/>
<feature type="compositionally biased region" description="Low complexity" evidence="1">
    <location>
        <begin position="165"/>
        <end position="180"/>
    </location>
</feature>
<gene>
    <name evidence="2" type="ORF">PVAP13_5NG589000</name>
</gene>
<sequence>MAAPPPSLSLPLELTGGRAGRRRGPCSVASRAGHARRASTLPTRAEQRAAPPLPGSLPLPTSSWPARWHWRRGGCAEDGGVKEVAAGIPLLAAATSPARPGAREAKVEATGRAPWIPGPPLHMRRGEVVRTARGWLAHGAAEAGRPGPPLLLHGRLTRARPDLAAMAGPPRRRPAAAPTRVSGSHGRCAASRSWARCKHLGPQGMFR</sequence>
<dbReference type="Proteomes" id="UP000823388">
    <property type="component" value="Chromosome 5N"/>
</dbReference>
<dbReference type="EMBL" id="CM029046">
    <property type="protein sequence ID" value="KAG2591270.1"/>
    <property type="molecule type" value="Genomic_DNA"/>
</dbReference>
<evidence type="ECO:0000313" key="3">
    <source>
        <dbReference type="Proteomes" id="UP000823388"/>
    </source>
</evidence>
<protein>
    <submittedName>
        <fullName evidence="2">Uncharacterized protein</fullName>
    </submittedName>
</protein>
<organism evidence="2 3">
    <name type="scientific">Panicum virgatum</name>
    <name type="common">Blackwell switchgrass</name>
    <dbReference type="NCBI Taxonomy" id="38727"/>
    <lineage>
        <taxon>Eukaryota</taxon>
        <taxon>Viridiplantae</taxon>
        <taxon>Streptophyta</taxon>
        <taxon>Embryophyta</taxon>
        <taxon>Tracheophyta</taxon>
        <taxon>Spermatophyta</taxon>
        <taxon>Magnoliopsida</taxon>
        <taxon>Liliopsida</taxon>
        <taxon>Poales</taxon>
        <taxon>Poaceae</taxon>
        <taxon>PACMAD clade</taxon>
        <taxon>Panicoideae</taxon>
        <taxon>Panicodae</taxon>
        <taxon>Paniceae</taxon>
        <taxon>Panicinae</taxon>
        <taxon>Panicum</taxon>
        <taxon>Panicum sect. Hiantes</taxon>
    </lineage>
</organism>
<keyword evidence="3" id="KW-1185">Reference proteome</keyword>
<name>A0A8T0S080_PANVG</name>
<accession>A0A8T0S080</accession>
<evidence type="ECO:0000256" key="1">
    <source>
        <dbReference type="SAM" id="MobiDB-lite"/>
    </source>
</evidence>
<feature type="region of interest" description="Disordered" evidence="1">
    <location>
        <begin position="1"/>
        <end position="61"/>
    </location>
</feature>
<feature type="region of interest" description="Disordered" evidence="1">
    <location>
        <begin position="165"/>
        <end position="185"/>
    </location>
</feature>